<proteinExistence type="predicted"/>
<dbReference type="PANTHER" id="PTHR45786">
    <property type="entry name" value="DNA BINDING PROTEIN-LIKE"/>
    <property type="match status" value="1"/>
</dbReference>
<comment type="caution">
    <text evidence="1">The sequence shown here is derived from an EMBL/GenBank/DDBJ whole genome shotgun (WGS) entry which is preliminary data.</text>
</comment>
<evidence type="ECO:0000313" key="1">
    <source>
        <dbReference type="EMBL" id="GAA0162476.1"/>
    </source>
</evidence>
<dbReference type="AlphaFoldDB" id="A0AAV3QH09"/>
<dbReference type="EMBL" id="BAABME010004467">
    <property type="protein sequence ID" value="GAA0162476.1"/>
    <property type="molecule type" value="Genomic_DNA"/>
</dbReference>
<evidence type="ECO:0000313" key="2">
    <source>
        <dbReference type="Proteomes" id="UP001454036"/>
    </source>
</evidence>
<name>A0AAV3QH09_LITER</name>
<protein>
    <submittedName>
        <fullName evidence="1">Uncharacterized protein</fullName>
    </submittedName>
</protein>
<gene>
    <name evidence="1" type="ORF">LIER_18562</name>
</gene>
<reference evidence="1 2" key="1">
    <citation type="submission" date="2024-01" db="EMBL/GenBank/DDBJ databases">
        <title>The complete chloroplast genome sequence of Lithospermum erythrorhizon: insights into the phylogenetic relationship among Boraginaceae species and the maternal lineages of purple gromwells.</title>
        <authorList>
            <person name="Okada T."/>
            <person name="Watanabe K."/>
        </authorList>
    </citation>
    <scope>NUCLEOTIDE SEQUENCE [LARGE SCALE GENOMIC DNA]</scope>
</reference>
<dbReference type="Proteomes" id="UP001454036">
    <property type="component" value="Unassembled WGS sequence"/>
</dbReference>
<accession>A0AAV3QH09</accession>
<keyword evidence="2" id="KW-1185">Reference proteome</keyword>
<organism evidence="1 2">
    <name type="scientific">Lithospermum erythrorhizon</name>
    <name type="common">Purple gromwell</name>
    <name type="synonym">Lithospermum officinale var. erythrorhizon</name>
    <dbReference type="NCBI Taxonomy" id="34254"/>
    <lineage>
        <taxon>Eukaryota</taxon>
        <taxon>Viridiplantae</taxon>
        <taxon>Streptophyta</taxon>
        <taxon>Embryophyta</taxon>
        <taxon>Tracheophyta</taxon>
        <taxon>Spermatophyta</taxon>
        <taxon>Magnoliopsida</taxon>
        <taxon>eudicotyledons</taxon>
        <taxon>Gunneridae</taxon>
        <taxon>Pentapetalae</taxon>
        <taxon>asterids</taxon>
        <taxon>lamiids</taxon>
        <taxon>Boraginales</taxon>
        <taxon>Boraginaceae</taxon>
        <taxon>Boraginoideae</taxon>
        <taxon>Lithospermeae</taxon>
        <taxon>Lithospermum</taxon>
    </lineage>
</organism>
<sequence>MLILPRVPAFGLLTRQEEDSKDFRAMIRTHNKNHFAFSSMSIHCDDLFEKRNRRIYTVRVQGQIHHFLNDLVPFGTSTPMHTTLTHLVIIMEPNPYSMFLRSLTILDELERYCTVIKSDSTLDKRVYDKPTSFHVAGVWIENDGSYTMTSHDRDIRVYAKSSLSHNIQCYYACYDPLQYVLMFPAGDPGWHFNILFVG</sequence>
<dbReference type="PANTHER" id="PTHR45786:SF74">
    <property type="entry name" value="ATP-DEPENDENT DNA HELICASE"/>
    <property type="match status" value="1"/>
</dbReference>